<dbReference type="RefSeq" id="WP_081328235.1">
    <property type="nucleotide sequence ID" value="NZ_FMMM01000057.1"/>
</dbReference>
<keyword evidence="6 7" id="KW-0472">Membrane</keyword>
<dbReference type="Proteomes" id="UP000182057">
    <property type="component" value="Unassembled WGS sequence"/>
</dbReference>
<evidence type="ECO:0000256" key="1">
    <source>
        <dbReference type="ARBA" id="ARBA00004127"/>
    </source>
</evidence>
<evidence type="ECO:0000256" key="5">
    <source>
        <dbReference type="ARBA" id="ARBA00022989"/>
    </source>
</evidence>
<dbReference type="AlphaFoldDB" id="A0A1D3UQ97"/>
<accession>A0A1D3UQ97</accession>
<dbReference type="GO" id="GO:0006629">
    <property type="term" value="P:lipid metabolic process"/>
    <property type="evidence" value="ECO:0007669"/>
    <property type="project" value="TreeGrafter"/>
</dbReference>
<dbReference type="InterPro" id="IPR012430">
    <property type="entry name" value="TMEM43_fam"/>
</dbReference>
<evidence type="ECO:0000256" key="3">
    <source>
        <dbReference type="ARBA" id="ARBA00022692"/>
    </source>
</evidence>
<evidence type="ECO:0000256" key="4">
    <source>
        <dbReference type="ARBA" id="ARBA00022824"/>
    </source>
</evidence>
<sequence>MAYTETTNTSYGQRLSGSMKGIVSGLLMFIIGTCLLWWNEGRAVKTSKAIKEAESVAVHVDDVSTVDASLNGKLIHASAFADTKDTLADELFGVRTLAIKLNRKVEYYQWIENSKSETRDKIGGGQETVTTYTYESKWVDKPVKSSEFKDPEYKNLNFVLTTIEEKDQLADNVTFGAYTLPEFIKRSISGNVPADVQMTDEQVREWNKALHTSVSVRDSVSLVHSDKNTVYFGQSPNSPHVGDVRITFYKVMPADISLIAKVNGETFEDYKTQNGESFSRVEMGTVSADNMFQNAQDENNMLTWILRIVGLLLVVFGVKSMFSLLPTLFKVLPFLGNIVDAGVGLVCWIFGLAWSLIVIAIAWLVYRPVIGILLLVAAVAGIIFLKSRSKKTVPQS</sequence>
<evidence type="ECO:0000313" key="9">
    <source>
        <dbReference type="Proteomes" id="UP000182057"/>
    </source>
</evidence>
<feature type="transmembrane region" description="Helical" evidence="7">
    <location>
        <begin position="341"/>
        <end position="363"/>
    </location>
</feature>
<evidence type="ECO:0000313" key="8">
    <source>
        <dbReference type="EMBL" id="SCQ22231.1"/>
    </source>
</evidence>
<feature type="transmembrane region" description="Helical" evidence="7">
    <location>
        <begin position="21"/>
        <end position="38"/>
    </location>
</feature>
<dbReference type="PANTHER" id="PTHR13416">
    <property type="match status" value="1"/>
</dbReference>
<protein>
    <submittedName>
        <fullName evidence="8">Uncharacterized protein</fullName>
    </submittedName>
</protein>
<comment type="subcellular location">
    <subcellularLocation>
        <location evidence="1">Endomembrane system</location>
        <topology evidence="1">Multi-pass membrane protein</topology>
    </subcellularLocation>
    <subcellularLocation>
        <location evidence="2">Endoplasmic reticulum membrane</location>
    </subcellularLocation>
</comment>
<dbReference type="OrthoDB" id="273988at2"/>
<dbReference type="GO" id="GO:0012505">
    <property type="term" value="C:endomembrane system"/>
    <property type="evidence" value="ECO:0007669"/>
    <property type="project" value="UniProtKB-SubCell"/>
</dbReference>
<dbReference type="Pfam" id="PF07787">
    <property type="entry name" value="TMEM43"/>
    <property type="match status" value="1"/>
</dbReference>
<evidence type="ECO:0000256" key="6">
    <source>
        <dbReference type="ARBA" id="ARBA00023136"/>
    </source>
</evidence>
<feature type="transmembrane region" description="Helical" evidence="7">
    <location>
        <begin position="369"/>
        <end position="385"/>
    </location>
</feature>
<gene>
    <name evidence="8" type="ORF">TFUB20_01644</name>
</gene>
<name>A0A1D3UQ97_TANFO</name>
<organism evidence="8 9">
    <name type="scientific">Tannerella forsythia</name>
    <name type="common">Bacteroides forsythus</name>
    <dbReference type="NCBI Taxonomy" id="28112"/>
    <lineage>
        <taxon>Bacteria</taxon>
        <taxon>Pseudomonadati</taxon>
        <taxon>Bacteroidota</taxon>
        <taxon>Bacteroidia</taxon>
        <taxon>Bacteroidales</taxon>
        <taxon>Tannerellaceae</taxon>
        <taxon>Tannerella</taxon>
    </lineage>
</organism>
<reference evidence="8 9" key="1">
    <citation type="submission" date="2016-09" db="EMBL/GenBank/DDBJ databases">
        <authorList>
            <person name="Capua I."/>
            <person name="De Benedictis P."/>
            <person name="Joannis T."/>
            <person name="Lombin L.H."/>
            <person name="Cattoli G."/>
        </authorList>
    </citation>
    <scope>NUCLEOTIDE SEQUENCE [LARGE SCALE GENOMIC DNA]</scope>
    <source>
        <strain evidence="8 9">UB20</strain>
    </source>
</reference>
<keyword evidence="4" id="KW-0256">Endoplasmic reticulum</keyword>
<keyword evidence="5 7" id="KW-1133">Transmembrane helix</keyword>
<evidence type="ECO:0000256" key="2">
    <source>
        <dbReference type="ARBA" id="ARBA00004586"/>
    </source>
</evidence>
<dbReference type="GO" id="GO:0071763">
    <property type="term" value="P:nuclear membrane organization"/>
    <property type="evidence" value="ECO:0007669"/>
    <property type="project" value="TreeGrafter"/>
</dbReference>
<dbReference type="PANTHER" id="PTHR13416:SF2">
    <property type="entry name" value="TRANSMEMBRANE PROTEIN 43"/>
    <property type="match status" value="1"/>
</dbReference>
<keyword evidence="3 7" id="KW-0812">Transmembrane</keyword>
<dbReference type="EMBL" id="FMMM01000057">
    <property type="protein sequence ID" value="SCQ22231.1"/>
    <property type="molecule type" value="Genomic_DNA"/>
</dbReference>
<proteinExistence type="predicted"/>
<evidence type="ECO:0000256" key="7">
    <source>
        <dbReference type="SAM" id="Phobius"/>
    </source>
</evidence>
<feature type="transmembrane region" description="Helical" evidence="7">
    <location>
        <begin position="304"/>
        <end position="329"/>
    </location>
</feature>